<dbReference type="EMBL" id="FNLL01000003">
    <property type="protein sequence ID" value="SDT95905.1"/>
    <property type="molecule type" value="Genomic_DNA"/>
</dbReference>
<gene>
    <name evidence="2" type="ORF">SAMN04487931_103204</name>
</gene>
<dbReference type="AlphaFoldDB" id="A0A1H2ELC3"/>
<evidence type="ECO:0000256" key="1">
    <source>
        <dbReference type="SAM" id="Phobius"/>
    </source>
</evidence>
<dbReference type="RefSeq" id="WP_014957851.1">
    <property type="nucleotide sequence ID" value="NZ_FNLL01000003.1"/>
</dbReference>
<reference evidence="3" key="1">
    <citation type="submission" date="2016-10" db="EMBL/GenBank/DDBJ databases">
        <authorList>
            <person name="Varghese N."/>
            <person name="Submissions S."/>
        </authorList>
    </citation>
    <scope>NUCLEOTIDE SEQUENCE [LARGE SCALE GENOMIC DNA]</scope>
    <source>
        <strain evidence="3">DSM 3384</strain>
    </source>
</reference>
<evidence type="ECO:0000313" key="3">
    <source>
        <dbReference type="Proteomes" id="UP000199608"/>
    </source>
</evidence>
<name>A0A1H2ELC3_9BACT</name>
<dbReference type="Proteomes" id="UP000199608">
    <property type="component" value="Unassembled WGS sequence"/>
</dbReference>
<evidence type="ECO:0000313" key="2">
    <source>
        <dbReference type="EMBL" id="SDT95905.1"/>
    </source>
</evidence>
<proteinExistence type="predicted"/>
<organism evidence="2 3">
    <name type="scientific">Desulfobacula phenolica</name>
    <dbReference type="NCBI Taxonomy" id="90732"/>
    <lineage>
        <taxon>Bacteria</taxon>
        <taxon>Pseudomonadati</taxon>
        <taxon>Thermodesulfobacteriota</taxon>
        <taxon>Desulfobacteria</taxon>
        <taxon>Desulfobacterales</taxon>
        <taxon>Desulfobacteraceae</taxon>
        <taxon>Desulfobacula</taxon>
    </lineage>
</organism>
<keyword evidence="1" id="KW-1133">Transmembrane helix</keyword>
<keyword evidence="1" id="KW-0472">Membrane</keyword>
<accession>A0A1H2ELC3</accession>
<keyword evidence="1" id="KW-0812">Transmembrane</keyword>
<feature type="transmembrane region" description="Helical" evidence="1">
    <location>
        <begin position="57"/>
        <end position="77"/>
    </location>
</feature>
<protein>
    <submittedName>
        <fullName evidence="2">Uncharacterized protein</fullName>
    </submittedName>
</protein>
<keyword evidence="3" id="KW-1185">Reference proteome</keyword>
<sequence length="90" mass="11056">MEKKHLFDNPRNVKRLLTFFFSFVVILLILDVFYIFLAKAHVIHRHVNYKWEEFWGFYAFYGFVACVILVLVSKYVLRPLVKRKEDYYDK</sequence>
<feature type="transmembrane region" description="Helical" evidence="1">
    <location>
        <begin position="16"/>
        <end position="37"/>
    </location>
</feature>